<dbReference type="Proteomes" id="UP000287651">
    <property type="component" value="Unassembled WGS sequence"/>
</dbReference>
<protein>
    <submittedName>
        <fullName evidence="2">Uncharacterized protein</fullName>
    </submittedName>
</protein>
<reference evidence="2 3" key="1">
    <citation type="journal article" date="2014" name="Agronomy (Basel)">
        <title>A Draft Genome Sequence for Ensete ventricosum, the Drought-Tolerant Tree Against Hunger.</title>
        <authorList>
            <person name="Harrison J."/>
            <person name="Moore K.A."/>
            <person name="Paszkiewicz K."/>
            <person name="Jones T."/>
            <person name="Grant M."/>
            <person name="Ambacheew D."/>
            <person name="Muzemil S."/>
            <person name="Studholme D.J."/>
        </authorList>
    </citation>
    <scope>NUCLEOTIDE SEQUENCE [LARGE SCALE GENOMIC DNA]</scope>
</reference>
<evidence type="ECO:0000256" key="1">
    <source>
        <dbReference type="SAM" id="MobiDB-lite"/>
    </source>
</evidence>
<dbReference type="EMBL" id="AMZH03024305">
    <property type="protein sequence ID" value="RRT35926.1"/>
    <property type="molecule type" value="Genomic_DNA"/>
</dbReference>
<dbReference type="AlphaFoldDB" id="A0A426X8X4"/>
<accession>A0A426X8X4</accession>
<gene>
    <name evidence="2" type="ORF">B296_00051001</name>
</gene>
<proteinExistence type="predicted"/>
<feature type="region of interest" description="Disordered" evidence="1">
    <location>
        <begin position="1"/>
        <end position="41"/>
    </location>
</feature>
<evidence type="ECO:0000313" key="3">
    <source>
        <dbReference type="Proteomes" id="UP000287651"/>
    </source>
</evidence>
<sequence>MSASGARRGYREFARMAQGSSPEEERDSPEDYRGQPKSLSRKARWEYVGRSLEEDRKTHRMNAKGYRIGRRFSLHTKKIGSGRRCASRRRTREWT</sequence>
<name>A0A426X8X4_ENSVE</name>
<evidence type="ECO:0000313" key="2">
    <source>
        <dbReference type="EMBL" id="RRT35926.1"/>
    </source>
</evidence>
<organism evidence="2 3">
    <name type="scientific">Ensete ventricosum</name>
    <name type="common">Abyssinian banana</name>
    <name type="synonym">Musa ensete</name>
    <dbReference type="NCBI Taxonomy" id="4639"/>
    <lineage>
        <taxon>Eukaryota</taxon>
        <taxon>Viridiplantae</taxon>
        <taxon>Streptophyta</taxon>
        <taxon>Embryophyta</taxon>
        <taxon>Tracheophyta</taxon>
        <taxon>Spermatophyta</taxon>
        <taxon>Magnoliopsida</taxon>
        <taxon>Liliopsida</taxon>
        <taxon>Zingiberales</taxon>
        <taxon>Musaceae</taxon>
        <taxon>Ensete</taxon>
    </lineage>
</organism>
<comment type="caution">
    <text evidence="2">The sequence shown here is derived from an EMBL/GenBank/DDBJ whole genome shotgun (WGS) entry which is preliminary data.</text>
</comment>